<feature type="non-terminal residue" evidence="1">
    <location>
        <position position="1"/>
    </location>
</feature>
<organism evidence="1">
    <name type="scientific">Arion vulgaris</name>
    <dbReference type="NCBI Taxonomy" id="1028688"/>
    <lineage>
        <taxon>Eukaryota</taxon>
        <taxon>Metazoa</taxon>
        <taxon>Spiralia</taxon>
        <taxon>Lophotrochozoa</taxon>
        <taxon>Mollusca</taxon>
        <taxon>Gastropoda</taxon>
        <taxon>Heterobranchia</taxon>
        <taxon>Euthyneura</taxon>
        <taxon>Panpulmonata</taxon>
        <taxon>Eupulmonata</taxon>
        <taxon>Stylommatophora</taxon>
        <taxon>Helicina</taxon>
        <taxon>Arionoidea</taxon>
        <taxon>Arionidae</taxon>
        <taxon>Arion</taxon>
    </lineage>
</organism>
<sequence length="154" mass="17511">SYHRALAEYFSGVSSGNQTLQGNNDIASDRAITIQKIYSDPQNSHGDGSDRVYNLRALNELPFHFMKCQMTTQLKQSCLFNYEWMLARLCGTSLESLLEEYQLYLLAEPGDPEVRVLFDTLLLSSKALRHEPRQLASHIIGRLYRIVTADNPKA</sequence>
<dbReference type="PANTHER" id="PTHR19871:SF43">
    <property type="entry name" value="SI:CH211-212K18.6"/>
    <property type="match status" value="1"/>
</dbReference>
<dbReference type="InterPro" id="IPR052752">
    <property type="entry name" value="NACHT-WD_repeat"/>
</dbReference>
<dbReference type="AlphaFoldDB" id="A0A0B6Y188"/>
<feature type="non-terminal residue" evidence="1">
    <location>
        <position position="154"/>
    </location>
</feature>
<dbReference type="EMBL" id="HACG01002716">
    <property type="protein sequence ID" value="CEK49581.1"/>
    <property type="molecule type" value="Transcribed_RNA"/>
</dbReference>
<gene>
    <name evidence="1" type="primary">ORF8227</name>
</gene>
<accession>A0A0B6Y188</accession>
<evidence type="ECO:0000313" key="1">
    <source>
        <dbReference type="EMBL" id="CEK49581.1"/>
    </source>
</evidence>
<protein>
    <submittedName>
        <fullName evidence="1">Uncharacterized protein</fullName>
    </submittedName>
</protein>
<dbReference type="PANTHER" id="PTHR19871">
    <property type="entry name" value="BETA TRANSDUCIN-RELATED PROTEIN"/>
    <property type="match status" value="1"/>
</dbReference>
<name>A0A0B6Y188_9EUPU</name>
<proteinExistence type="predicted"/>
<reference evidence="1" key="1">
    <citation type="submission" date="2014-12" db="EMBL/GenBank/DDBJ databases">
        <title>Insight into the proteome of Arion vulgaris.</title>
        <authorList>
            <person name="Aradska J."/>
            <person name="Bulat T."/>
            <person name="Smidak R."/>
            <person name="Sarate P."/>
            <person name="Gangsoo J."/>
            <person name="Sialana F."/>
            <person name="Bilban M."/>
            <person name="Lubec G."/>
        </authorList>
    </citation>
    <scope>NUCLEOTIDE SEQUENCE</scope>
    <source>
        <tissue evidence="1">Skin</tissue>
    </source>
</reference>